<accession>A0ACA9RHZ1</accession>
<feature type="non-terminal residue" evidence="1">
    <location>
        <position position="1"/>
    </location>
</feature>
<reference evidence="1" key="1">
    <citation type="submission" date="2021-06" db="EMBL/GenBank/DDBJ databases">
        <authorList>
            <person name="Kallberg Y."/>
            <person name="Tangrot J."/>
            <person name="Rosling A."/>
        </authorList>
    </citation>
    <scope>NUCLEOTIDE SEQUENCE</scope>
    <source>
        <strain evidence="1">28 12/20/2015</strain>
    </source>
</reference>
<dbReference type="EMBL" id="CAJVPW010070950">
    <property type="protein sequence ID" value="CAG8792907.1"/>
    <property type="molecule type" value="Genomic_DNA"/>
</dbReference>
<evidence type="ECO:0000313" key="1">
    <source>
        <dbReference type="EMBL" id="CAG8792907.1"/>
    </source>
</evidence>
<protein>
    <submittedName>
        <fullName evidence="1">17238_t:CDS:1</fullName>
    </submittedName>
</protein>
<organism evidence="1 2">
    <name type="scientific">Cetraspora pellucida</name>
    <dbReference type="NCBI Taxonomy" id="1433469"/>
    <lineage>
        <taxon>Eukaryota</taxon>
        <taxon>Fungi</taxon>
        <taxon>Fungi incertae sedis</taxon>
        <taxon>Mucoromycota</taxon>
        <taxon>Glomeromycotina</taxon>
        <taxon>Glomeromycetes</taxon>
        <taxon>Diversisporales</taxon>
        <taxon>Gigasporaceae</taxon>
        <taxon>Cetraspora</taxon>
    </lineage>
</organism>
<keyword evidence="2" id="KW-1185">Reference proteome</keyword>
<sequence length="44" mass="5302">ENMSINTEQQDQHINHNCKNTEDLENMDYNTEDLVNQLFEMNDE</sequence>
<proteinExistence type="predicted"/>
<name>A0ACA9RHZ1_9GLOM</name>
<comment type="caution">
    <text evidence="1">The sequence shown here is derived from an EMBL/GenBank/DDBJ whole genome shotgun (WGS) entry which is preliminary data.</text>
</comment>
<dbReference type="Proteomes" id="UP000789366">
    <property type="component" value="Unassembled WGS sequence"/>
</dbReference>
<evidence type="ECO:0000313" key="2">
    <source>
        <dbReference type="Proteomes" id="UP000789366"/>
    </source>
</evidence>
<gene>
    <name evidence="1" type="ORF">SPELUC_LOCUS17387</name>
</gene>